<dbReference type="EMBL" id="QRBI01000093">
    <property type="protein sequence ID" value="RMC22193.1"/>
    <property type="molecule type" value="Genomic_DNA"/>
</dbReference>
<keyword evidence="3" id="KW-1185">Reference proteome</keyword>
<name>A0A3M0LA58_HIRRU</name>
<dbReference type="Proteomes" id="UP000269221">
    <property type="component" value="Unassembled WGS sequence"/>
</dbReference>
<organism evidence="2 3">
    <name type="scientific">Hirundo rustica rustica</name>
    <dbReference type="NCBI Taxonomy" id="333673"/>
    <lineage>
        <taxon>Eukaryota</taxon>
        <taxon>Metazoa</taxon>
        <taxon>Chordata</taxon>
        <taxon>Craniata</taxon>
        <taxon>Vertebrata</taxon>
        <taxon>Euteleostomi</taxon>
        <taxon>Archelosauria</taxon>
        <taxon>Archosauria</taxon>
        <taxon>Dinosauria</taxon>
        <taxon>Saurischia</taxon>
        <taxon>Theropoda</taxon>
        <taxon>Coelurosauria</taxon>
        <taxon>Aves</taxon>
        <taxon>Neognathae</taxon>
        <taxon>Neoaves</taxon>
        <taxon>Telluraves</taxon>
        <taxon>Australaves</taxon>
        <taxon>Passeriformes</taxon>
        <taxon>Sylvioidea</taxon>
        <taxon>Hirundinidae</taxon>
        <taxon>Hirundo</taxon>
    </lineage>
</organism>
<proteinExistence type="predicted"/>
<feature type="compositionally biased region" description="Acidic residues" evidence="1">
    <location>
        <begin position="41"/>
        <end position="57"/>
    </location>
</feature>
<reference evidence="2 3" key="1">
    <citation type="submission" date="2018-07" db="EMBL/GenBank/DDBJ databases">
        <title>A high quality draft genome assembly of the barn swallow (H. rustica rustica).</title>
        <authorList>
            <person name="Formenti G."/>
            <person name="Chiara M."/>
            <person name="Poveda L."/>
            <person name="Francoijs K.-J."/>
            <person name="Bonisoli-Alquati A."/>
            <person name="Canova L."/>
            <person name="Gianfranceschi L."/>
            <person name="Horner D.S."/>
            <person name="Saino N."/>
        </authorList>
    </citation>
    <scope>NUCLEOTIDE SEQUENCE [LARGE SCALE GENOMIC DNA]</scope>
    <source>
        <strain evidence="2">Chelidonia</strain>
        <tissue evidence="2">Blood</tissue>
    </source>
</reference>
<evidence type="ECO:0000313" key="3">
    <source>
        <dbReference type="Proteomes" id="UP000269221"/>
    </source>
</evidence>
<protein>
    <submittedName>
        <fullName evidence="2">Uncharacterized protein</fullName>
    </submittedName>
</protein>
<gene>
    <name evidence="2" type="ORF">DUI87_03067</name>
</gene>
<dbReference type="AlphaFoldDB" id="A0A3M0LA58"/>
<evidence type="ECO:0000313" key="2">
    <source>
        <dbReference type="EMBL" id="RMC22193.1"/>
    </source>
</evidence>
<comment type="caution">
    <text evidence="2">The sequence shown here is derived from an EMBL/GenBank/DDBJ whole genome shotgun (WGS) entry which is preliminary data.</text>
</comment>
<evidence type="ECO:0000256" key="1">
    <source>
        <dbReference type="SAM" id="MobiDB-lite"/>
    </source>
</evidence>
<accession>A0A3M0LA58</accession>
<feature type="region of interest" description="Disordered" evidence="1">
    <location>
        <begin position="30"/>
        <end position="57"/>
    </location>
</feature>
<sequence length="80" mass="9231">MEKQQGYHFSAKAIRIQRPFPSLRSVVLPEVHGQVEKGQSQEEEEKEEEEEEEEEEALGWFPPALEANLSLQDGTHQNLQ</sequence>